<dbReference type="Pfam" id="PF03972">
    <property type="entry name" value="MmgE_PrpD_N"/>
    <property type="match status" value="1"/>
</dbReference>
<name>A0A523S2E4_UNCAE</name>
<dbReference type="Pfam" id="PF19305">
    <property type="entry name" value="MmgE_PrpD_C"/>
    <property type="match status" value="1"/>
</dbReference>
<organism evidence="4 5">
    <name type="scientific">Aerophobetes bacterium</name>
    <dbReference type="NCBI Taxonomy" id="2030807"/>
    <lineage>
        <taxon>Bacteria</taxon>
        <taxon>Candidatus Aerophobota</taxon>
    </lineage>
</organism>
<evidence type="ECO:0000313" key="4">
    <source>
        <dbReference type="EMBL" id="TET12215.1"/>
    </source>
</evidence>
<accession>A0A523S2E4</accession>
<dbReference type="GO" id="GO:0016829">
    <property type="term" value="F:lyase activity"/>
    <property type="evidence" value="ECO:0007669"/>
    <property type="project" value="InterPro"/>
</dbReference>
<dbReference type="InterPro" id="IPR042188">
    <property type="entry name" value="MmgE/PrpD_sf_2"/>
</dbReference>
<dbReference type="InterPro" id="IPR045337">
    <property type="entry name" value="MmgE_PrpD_C"/>
</dbReference>
<protein>
    <submittedName>
        <fullName evidence="4">MmgE/PrpD family protein</fullName>
    </submittedName>
</protein>
<dbReference type="InterPro" id="IPR005656">
    <property type="entry name" value="MmgE_PrpD"/>
</dbReference>
<comment type="similarity">
    <text evidence="1">Belongs to the PrpD family.</text>
</comment>
<feature type="domain" description="MmgE/PrpD N-terminal" evidence="2">
    <location>
        <begin position="7"/>
        <end position="249"/>
    </location>
</feature>
<gene>
    <name evidence="4" type="ORF">E3J84_01920</name>
</gene>
<dbReference type="PANTHER" id="PTHR16943:SF8">
    <property type="entry name" value="2-METHYLCITRATE DEHYDRATASE"/>
    <property type="match status" value="1"/>
</dbReference>
<dbReference type="InterPro" id="IPR036148">
    <property type="entry name" value="MmgE/PrpD_sf"/>
</dbReference>
<dbReference type="Proteomes" id="UP000316360">
    <property type="component" value="Unassembled WGS sequence"/>
</dbReference>
<dbReference type="Gene3D" id="1.10.4100.10">
    <property type="entry name" value="2-methylcitrate dehydratase PrpD"/>
    <property type="match status" value="1"/>
</dbReference>
<dbReference type="EMBL" id="SOKJ01000101">
    <property type="protein sequence ID" value="TET12215.1"/>
    <property type="molecule type" value="Genomic_DNA"/>
</dbReference>
<sequence>MSAISKEIIRFCFDLEYKALPVHTVKMVKMALLDFLGVAIRGSLTDSAQIVMKFVKKSAPKGRFPIIGSKYLTSPEYAALANGVAAHSIELDDIHKDASLHPGVVIFPAALAAAKLARSTGKDFIVAVVLGYEIMVRLGMSLGPEEHYAHGFHPTATCGVFGSTVAVAKLLGLDKKQMSYALGIAGSMTSGLREYHSEGAWTKRLHPGWAAHNGILASFLAREGFTGPLQVIEGKNGFLRSYSDSPRPEQVCQHLGSSYAISSISFKLHACCRFKHAPIDGILKIVKEHNLKPEEIKKIKLGILSVAFPAIVEPVEVKYNPRSVSVAQFSMPYGAAISILKRRASLEEYEEKYLDSKEVNNLMQRVECFRDPSLDAAFPTQWPATIQIETSDGKTLEIFVPHPKGDPENPLSWRELEEKFRQLSALLYSHQEQNKLIDRVKDLDELSDISKLYNPLIRRQR</sequence>
<dbReference type="SUPFAM" id="SSF103378">
    <property type="entry name" value="2-methylcitrate dehydratase PrpD"/>
    <property type="match status" value="1"/>
</dbReference>
<dbReference type="PANTHER" id="PTHR16943">
    <property type="entry name" value="2-METHYLCITRATE DEHYDRATASE-RELATED"/>
    <property type="match status" value="1"/>
</dbReference>
<comment type="caution">
    <text evidence="4">The sequence shown here is derived from an EMBL/GenBank/DDBJ whole genome shotgun (WGS) entry which is preliminary data.</text>
</comment>
<dbReference type="Gene3D" id="3.30.1330.120">
    <property type="entry name" value="2-methylcitrate dehydratase PrpD"/>
    <property type="match status" value="1"/>
</dbReference>
<feature type="domain" description="MmgE/PrpD C-terminal" evidence="3">
    <location>
        <begin position="269"/>
        <end position="442"/>
    </location>
</feature>
<dbReference type="InterPro" id="IPR042183">
    <property type="entry name" value="MmgE/PrpD_sf_1"/>
</dbReference>
<dbReference type="InterPro" id="IPR045336">
    <property type="entry name" value="MmgE_PrpD_N"/>
</dbReference>
<dbReference type="AlphaFoldDB" id="A0A523S2E4"/>
<evidence type="ECO:0000259" key="2">
    <source>
        <dbReference type="Pfam" id="PF03972"/>
    </source>
</evidence>
<evidence type="ECO:0000259" key="3">
    <source>
        <dbReference type="Pfam" id="PF19305"/>
    </source>
</evidence>
<proteinExistence type="inferred from homology"/>
<evidence type="ECO:0000313" key="5">
    <source>
        <dbReference type="Proteomes" id="UP000316360"/>
    </source>
</evidence>
<reference evidence="4 5" key="1">
    <citation type="submission" date="2019-03" db="EMBL/GenBank/DDBJ databases">
        <title>Metabolic potential of uncultured bacteria and archaea associated with petroleum seepage in deep-sea sediments.</title>
        <authorList>
            <person name="Dong X."/>
            <person name="Hubert C."/>
        </authorList>
    </citation>
    <scope>NUCLEOTIDE SEQUENCE [LARGE SCALE GENOMIC DNA]</scope>
    <source>
        <strain evidence="4">E44_bin7</strain>
    </source>
</reference>
<evidence type="ECO:0000256" key="1">
    <source>
        <dbReference type="ARBA" id="ARBA00006174"/>
    </source>
</evidence>